<protein>
    <submittedName>
        <fullName evidence="1">Uncharacterized protein</fullName>
    </submittedName>
</protein>
<evidence type="ECO:0000313" key="2">
    <source>
        <dbReference type="Proteomes" id="UP001054837"/>
    </source>
</evidence>
<name>A0AAV4SRT3_9ARAC</name>
<sequence length="82" mass="9281">MLLSSCNEINHIRCFTFCFKKEKPRELVSGQIGADGGGGDLGEAGATLKEDEPMQYPVAQPLIAVQRPFWRNARCKRRRKEE</sequence>
<organism evidence="1 2">
    <name type="scientific">Caerostris darwini</name>
    <dbReference type="NCBI Taxonomy" id="1538125"/>
    <lineage>
        <taxon>Eukaryota</taxon>
        <taxon>Metazoa</taxon>
        <taxon>Ecdysozoa</taxon>
        <taxon>Arthropoda</taxon>
        <taxon>Chelicerata</taxon>
        <taxon>Arachnida</taxon>
        <taxon>Araneae</taxon>
        <taxon>Araneomorphae</taxon>
        <taxon>Entelegynae</taxon>
        <taxon>Araneoidea</taxon>
        <taxon>Araneidae</taxon>
        <taxon>Caerostris</taxon>
    </lineage>
</organism>
<keyword evidence="2" id="KW-1185">Reference proteome</keyword>
<comment type="caution">
    <text evidence="1">The sequence shown here is derived from an EMBL/GenBank/DDBJ whole genome shotgun (WGS) entry which is preliminary data.</text>
</comment>
<reference evidence="1 2" key="1">
    <citation type="submission" date="2021-06" db="EMBL/GenBank/DDBJ databases">
        <title>Caerostris darwini draft genome.</title>
        <authorList>
            <person name="Kono N."/>
            <person name="Arakawa K."/>
        </authorList>
    </citation>
    <scope>NUCLEOTIDE SEQUENCE [LARGE SCALE GENOMIC DNA]</scope>
</reference>
<evidence type="ECO:0000313" key="1">
    <source>
        <dbReference type="EMBL" id="GIY37133.1"/>
    </source>
</evidence>
<dbReference type="AlphaFoldDB" id="A0AAV4SRT3"/>
<dbReference type="Proteomes" id="UP001054837">
    <property type="component" value="Unassembled WGS sequence"/>
</dbReference>
<accession>A0AAV4SRT3</accession>
<proteinExistence type="predicted"/>
<dbReference type="EMBL" id="BPLQ01008408">
    <property type="protein sequence ID" value="GIY37133.1"/>
    <property type="molecule type" value="Genomic_DNA"/>
</dbReference>
<gene>
    <name evidence="1" type="ORF">CDAR_186451</name>
</gene>